<gene>
    <name evidence="1" type="ORF">EI71_01316</name>
</gene>
<keyword evidence="2" id="KW-1185">Reference proteome</keyword>
<proteinExistence type="predicted"/>
<name>A0A397RVL2_9MOLU</name>
<evidence type="ECO:0000313" key="2">
    <source>
        <dbReference type="Proteomes" id="UP000266506"/>
    </source>
</evidence>
<dbReference type="Proteomes" id="UP000266506">
    <property type="component" value="Unassembled WGS sequence"/>
</dbReference>
<accession>A0A397RVL2</accession>
<protein>
    <submittedName>
        <fullName evidence="1">YolD-like protein</fullName>
    </submittedName>
</protein>
<organism evidence="1 2">
    <name type="scientific">Anaeroplasma bactoclasticum</name>
    <dbReference type="NCBI Taxonomy" id="2088"/>
    <lineage>
        <taxon>Bacteria</taxon>
        <taxon>Bacillati</taxon>
        <taxon>Mycoplasmatota</taxon>
        <taxon>Mollicutes</taxon>
        <taxon>Anaeroplasmatales</taxon>
        <taxon>Anaeroplasmataceae</taxon>
        <taxon>Anaeroplasma</taxon>
    </lineage>
</organism>
<dbReference type="RefSeq" id="WP_119016442.1">
    <property type="nucleotide sequence ID" value="NZ_QXEV01000014.1"/>
</dbReference>
<reference evidence="1 2" key="1">
    <citation type="submission" date="2018-08" db="EMBL/GenBank/DDBJ databases">
        <title>Genomic Encyclopedia of Archaeal and Bacterial Type Strains, Phase II (KMG-II): from individual species to whole genera.</title>
        <authorList>
            <person name="Goeker M."/>
        </authorList>
    </citation>
    <scope>NUCLEOTIDE SEQUENCE [LARGE SCALE GENOMIC DNA]</scope>
    <source>
        <strain evidence="1 2">ATCC 27112</strain>
    </source>
</reference>
<sequence>MENKKASRYLAFDALKGLKEAIVSTDEFIAREKFPKICEEDRSEMDVILYKSYLRKEAIYISYYYKGHIKTICDVVVRIDLSHHKLFLMVHGSIYMASITNLSLTEEVT</sequence>
<dbReference type="AlphaFoldDB" id="A0A397RVL2"/>
<comment type="caution">
    <text evidence="1">The sequence shown here is derived from an EMBL/GenBank/DDBJ whole genome shotgun (WGS) entry which is preliminary data.</text>
</comment>
<dbReference type="EMBL" id="QXEV01000014">
    <property type="protein sequence ID" value="RIA75657.1"/>
    <property type="molecule type" value="Genomic_DNA"/>
</dbReference>
<dbReference type="InParanoid" id="A0A397RVL2"/>
<evidence type="ECO:0000313" key="1">
    <source>
        <dbReference type="EMBL" id="RIA75657.1"/>
    </source>
</evidence>